<name>A0ABQ6QQ27_9BACT</name>
<gene>
    <name evidence="3" type="ORF">ASNO1_16810</name>
</gene>
<sequence length="1169" mass="131100">MIDLFIQRLQAAGLELSGRELAESLWLARHLPERRAPEAIQEQRQPSLSEVEPDDSMLEPSEGAMASETPQGMRIPEASATLPPLRPRAPAQKGGEGPLEFHSPSGLALPHKLELARSLRALRRRVPSRLQFSVNEVATAERIAEQGIWVPVLRPARTRWLDAILVVDRGRSMNIWGKTLSELERVLQGQGAFRDVRTWELNTNEARGLLRLKPVGSGAPFVRSPQELIDSRGRRLILVVSDCVSPAWHSGAVTGLLEKWGRHGPVAIVQLLPRSLWGRTALRHAVTAEFHGRAPGVPNRKLDGRPQKAFAGDARNHLAMPVVTLEKDSLERWVRVVVGRPMAWTPGVLLSRESLDARQPAAVPTTSPRGTALTALERVRRFRSTASPMAQTLAGMLAATPLSLPVMRLVLQTMLPQAGQVHLAEVFLGGLIHEVRTDEAPRNPEEVQYDFHEGVREVLLQSMSISDSLEVLRRTSRFLEKRLGQSFDFRAILSAPDASASRELQPFAHVSATVLRRLGGEYADLADRLEGKEVPAPEPEREATDINKSSPVEDTVQSVLVDVPSDTAASPQRESSWLQEIVRWMEVPGMRGTFILENLRQRSSPYVQQVQALNLVHALFELGRLRTGSRVAIVGANLIGMTAAAGAALRGCRVTLLERDQQALPSMHEEDAARWLHPHIDDWPKEGAEDPRAELPILSWQAGQSVSVARRILREWDLVAGARGEATHVDYQTRAYSIETGASGLRLSWDVSGSTSSTLADAVIVALSTRLTNTRTPGNQREQNWFQAVLEGRYQQRGALRILISADMERGLEDMLYVLLQDFRPDTIVERLLSTPEMQEVRRRLLEIETEVEAVPSPMREAVLRERYAAIRVPPSFERALRGMVNNEREVVLSGMEPHEFFPGNCILYRFLTGCLLRLDVGLTYRQGPEQIERSDKGFIVRFPEGTSEHFDIVLYTRNTPELEDLPDIWHRFQEQMRSLLPSQHIRRPLWSPGAFSLELTEATSSNKHAQHETFIQEKAPVRPQRGRLVWSKKLSASDAQRVKEGSNPVGGIRLTQARFKFEGIPIDHTRYFRHQLFGRYDWSLRSKKPYSESTRIPFDVSILGKYLGVVILEVSHKPSGEADQRNYTTILHLGPILAEFFRQHNVQGHQLNLHAPAKEGAPFILDII</sequence>
<proteinExistence type="predicted"/>
<evidence type="ECO:0000313" key="4">
    <source>
        <dbReference type="Proteomes" id="UP001342631"/>
    </source>
</evidence>
<dbReference type="Pfam" id="PF00070">
    <property type="entry name" value="Pyr_redox"/>
    <property type="match status" value="1"/>
</dbReference>
<reference evidence="3 4" key="1">
    <citation type="journal article" date="2024" name="Arch. Microbiol.">
        <title>Corallococcus caeni sp. nov., a novel myxobacterium isolated from activated sludge.</title>
        <authorList>
            <person name="Tomita S."/>
            <person name="Nakai R."/>
            <person name="Kuroda K."/>
            <person name="Kurashita H."/>
            <person name="Hatamoto M."/>
            <person name="Yamaguchi T."/>
            <person name="Narihiro T."/>
        </authorList>
    </citation>
    <scope>NUCLEOTIDE SEQUENCE [LARGE SCALE GENOMIC DNA]</scope>
    <source>
        <strain evidence="3 4">NO1</strain>
    </source>
</reference>
<feature type="region of interest" description="Disordered" evidence="1">
    <location>
        <begin position="37"/>
        <end position="105"/>
    </location>
</feature>
<evidence type="ECO:0000256" key="1">
    <source>
        <dbReference type="SAM" id="MobiDB-lite"/>
    </source>
</evidence>
<accession>A0ABQ6QQ27</accession>
<dbReference type="Gene3D" id="3.50.50.60">
    <property type="entry name" value="FAD/NAD(P)-binding domain"/>
    <property type="match status" value="1"/>
</dbReference>
<feature type="domain" description="Pyridine nucleotide-disulphide oxidoreductase N-terminal" evidence="2">
    <location>
        <begin position="630"/>
        <end position="678"/>
    </location>
</feature>
<dbReference type="InterPro" id="IPR039648">
    <property type="entry name" value="DHPH_N"/>
</dbReference>
<dbReference type="NCBIfam" id="NF041121">
    <property type="entry name" value="SAV_2336_NTERM"/>
    <property type="match status" value="1"/>
</dbReference>
<keyword evidence="4" id="KW-1185">Reference proteome</keyword>
<dbReference type="InterPro" id="IPR036188">
    <property type="entry name" value="FAD/NAD-bd_sf"/>
</dbReference>
<dbReference type="Proteomes" id="UP001342631">
    <property type="component" value="Unassembled WGS sequence"/>
</dbReference>
<dbReference type="InterPro" id="IPR047738">
    <property type="entry name" value="SAV_2336-like_N"/>
</dbReference>
<dbReference type="RefSeq" id="WP_338276150.1">
    <property type="nucleotide sequence ID" value="NZ_BTTX01000002.1"/>
</dbReference>
<evidence type="ECO:0000313" key="3">
    <source>
        <dbReference type="EMBL" id="GMU05428.1"/>
    </source>
</evidence>
<dbReference type="SUPFAM" id="SSF51905">
    <property type="entry name" value="FAD/NAD(P)-binding domain"/>
    <property type="match status" value="1"/>
</dbReference>
<comment type="caution">
    <text evidence="3">The sequence shown here is derived from an EMBL/GenBank/DDBJ whole genome shotgun (WGS) entry which is preliminary data.</text>
</comment>
<evidence type="ECO:0000259" key="2">
    <source>
        <dbReference type="Pfam" id="PF00070"/>
    </source>
</evidence>
<protein>
    <recommendedName>
        <fullName evidence="2">Pyridine nucleotide-disulphide oxidoreductase N-terminal domain-containing protein</fullName>
    </recommendedName>
</protein>
<organism evidence="3 4">
    <name type="scientific">Corallococcus caeni</name>
    <dbReference type="NCBI Taxonomy" id="3082388"/>
    <lineage>
        <taxon>Bacteria</taxon>
        <taxon>Pseudomonadati</taxon>
        <taxon>Myxococcota</taxon>
        <taxon>Myxococcia</taxon>
        <taxon>Myxococcales</taxon>
        <taxon>Cystobacterineae</taxon>
        <taxon>Myxococcaceae</taxon>
        <taxon>Corallococcus</taxon>
    </lineage>
</organism>
<dbReference type="EMBL" id="BTTX01000002">
    <property type="protein sequence ID" value="GMU05428.1"/>
    <property type="molecule type" value="Genomic_DNA"/>
</dbReference>